<dbReference type="InterPro" id="IPR050640">
    <property type="entry name" value="Bact_2-comp_sensor_kinase"/>
</dbReference>
<protein>
    <submittedName>
        <fullName evidence="5">Sensor histidine kinase YpdA</fullName>
        <ecNumber evidence="5">2.7.13.3</ecNumber>
    </submittedName>
</protein>
<dbReference type="InterPro" id="IPR036890">
    <property type="entry name" value="HATPase_C_sf"/>
</dbReference>
<comment type="caution">
    <text evidence="5">The sequence shown here is derived from an EMBL/GenBank/DDBJ whole genome shotgun (WGS) entry which is preliminary data.</text>
</comment>
<feature type="transmembrane region" description="Helical" evidence="3">
    <location>
        <begin position="215"/>
        <end position="234"/>
    </location>
</feature>
<keyword evidence="3" id="KW-0472">Membrane</keyword>
<dbReference type="PANTHER" id="PTHR34220">
    <property type="entry name" value="SENSOR HISTIDINE KINASE YPDA"/>
    <property type="match status" value="1"/>
</dbReference>
<evidence type="ECO:0000313" key="5">
    <source>
        <dbReference type="EMBL" id="OPX44182.1"/>
    </source>
</evidence>
<feature type="transmembrane region" description="Helical" evidence="3">
    <location>
        <begin position="341"/>
        <end position="362"/>
    </location>
</feature>
<dbReference type="PROSITE" id="PS50109">
    <property type="entry name" value="HIS_KIN"/>
    <property type="match status" value="1"/>
</dbReference>
<dbReference type="SMART" id="SM00387">
    <property type="entry name" value="HATPase_c"/>
    <property type="match status" value="1"/>
</dbReference>
<organism evidence="5 6">
    <name type="scientific">Ruminiclostridium hungatei</name>
    <name type="common">Clostridium hungatei</name>
    <dbReference type="NCBI Taxonomy" id="48256"/>
    <lineage>
        <taxon>Bacteria</taxon>
        <taxon>Bacillati</taxon>
        <taxon>Bacillota</taxon>
        <taxon>Clostridia</taxon>
        <taxon>Eubacteriales</taxon>
        <taxon>Oscillospiraceae</taxon>
        <taxon>Ruminiclostridium</taxon>
    </lineage>
</organism>
<dbReference type="InterPro" id="IPR003594">
    <property type="entry name" value="HATPase_dom"/>
</dbReference>
<dbReference type="RefSeq" id="WP_165755718.1">
    <property type="nucleotide sequence ID" value="NZ_MZGX01000011.1"/>
</dbReference>
<evidence type="ECO:0000256" key="2">
    <source>
        <dbReference type="ARBA" id="ARBA00023012"/>
    </source>
</evidence>
<feature type="transmembrane region" description="Helical" evidence="3">
    <location>
        <begin position="374"/>
        <end position="394"/>
    </location>
</feature>
<dbReference type="Gene3D" id="3.30.565.10">
    <property type="entry name" value="Histidine kinase-like ATPase, C-terminal domain"/>
    <property type="match status" value="1"/>
</dbReference>
<dbReference type="Pfam" id="PF06580">
    <property type="entry name" value="His_kinase"/>
    <property type="match status" value="1"/>
</dbReference>
<accession>A0A1V4SJV5</accession>
<dbReference type="PANTHER" id="PTHR34220:SF7">
    <property type="entry name" value="SENSOR HISTIDINE KINASE YPDA"/>
    <property type="match status" value="1"/>
</dbReference>
<sequence length="637" mass="72509">MGKIHRIIVCACLLLVSLFLLGSSMLWNSDDKKGSGNRVEKGVLSLDNWSGEGNKVIALDGQWEFYWNQLLSPEDFKGKSENIPLLTGYMEVPYQWSKKGADGTAFPIYGCATYRMIIKDFRYSGSLGIKKNNIRFSSRIYVNGAQLLQDGVPSKKPTNGQYSNIPQIGFFDHTGGDLEIIVQAANYEYINAGISVSIYLGTAPELLHRHQKDNLIEFGIFISILTIALIYLILFITARISGRKDFVFLTFALFCLFFALYNVLMNERTILTIINWSFSSAYRIKELCTSAAFITLILFFYQLKKGIVSSVGLKMICIIYGTNILVDLFASIRFYTQVQAVFSVINQLVLMILLLSVAVQYIKGEQRQEFEMLTLLFSVIFMNLYASDILLFTFSLKSDILFSKFSMVAFMVTLIFFLSIRFFETYWTMGQMSSHLDKAEIAFLRSQIKPHFLYNTLNSIAALCIDQPEQAGELTVKLADYLRSSFNFKDMEALVPIEKEIEILKTYINIEKIRFGERLQICYRIDRDIDMKIPPLILQPLVENAVRYGIMPRPEGGRIDVIICRKQATVLFCIKDNGVGMQQDKIREVFEKASGSDGIGLWNINSRLRLLYGECIHIDSKEGTGTAVYFEIPYSKA</sequence>
<keyword evidence="3" id="KW-0812">Transmembrane</keyword>
<keyword evidence="6" id="KW-1185">Reference proteome</keyword>
<evidence type="ECO:0000256" key="3">
    <source>
        <dbReference type="SAM" id="Phobius"/>
    </source>
</evidence>
<gene>
    <name evidence="5" type="primary">ypdA_3</name>
    <name evidence="5" type="ORF">CLHUN_19810</name>
</gene>
<dbReference type="InterPro" id="IPR005467">
    <property type="entry name" value="His_kinase_dom"/>
</dbReference>
<dbReference type="Proteomes" id="UP000191554">
    <property type="component" value="Unassembled WGS sequence"/>
</dbReference>
<proteinExistence type="predicted"/>
<reference evidence="5 6" key="1">
    <citation type="submission" date="2017-03" db="EMBL/GenBank/DDBJ databases">
        <title>Genome sequence of Clostridium hungatei DSM 14427.</title>
        <authorList>
            <person name="Poehlein A."/>
            <person name="Daniel R."/>
        </authorList>
    </citation>
    <scope>NUCLEOTIDE SEQUENCE [LARGE SCALE GENOMIC DNA]</scope>
    <source>
        <strain evidence="5 6">DSM 14427</strain>
    </source>
</reference>
<dbReference type="AlphaFoldDB" id="A0A1V4SJV5"/>
<feature type="transmembrane region" description="Helical" evidence="3">
    <location>
        <begin position="315"/>
        <end position="335"/>
    </location>
</feature>
<dbReference type="InterPro" id="IPR010559">
    <property type="entry name" value="Sig_transdc_His_kin_internal"/>
</dbReference>
<dbReference type="EC" id="2.7.13.3" evidence="5"/>
<dbReference type="GO" id="GO:0016020">
    <property type="term" value="C:membrane"/>
    <property type="evidence" value="ECO:0007669"/>
    <property type="project" value="InterPro"/>
</dbReference>
<evidence type="ECO:0000259" key="4">
    <source>
        <dbReference type="PROSITE" id="PS50109"/>
    </source>
</evidence>
<keyword evidence="3" id="KW-1133">Transmembrane helix</keyword>
<dbReference type="EMBL" id="MZGX01000011">
    <property type="protein sequence ID" value="OPX44182.1"/>
    <property type="molecule type" value="Genomic_DNA"/>
</dbReference>
<evidence type="ECO:0000313" key="6">
    <source>
        <dbReference type="Proteomes" id="UP000191554"/>
    </source>
</evidence>
<feature type="transmembrane region" description="Helical" evidence="3">
    <location>
        <begin position="246"/>
        <end position="264"/>
    </location>
</feature>
<dbReference type="STRING" id="48256.CLHUN_19810"/>
<keyword evidence="5" id="KW-0808">Transferase</keyword>
<feature type="domain" description="Histidine kinase" evidence="4">
    <location>
        <begin position="537"/>
        <end position="636"/>
    </location>
</feature>
<feature type="transmembrane region" description="Helical" evidence="3">
    <location>
        <begin position="284"/>
        <end position="303"/>
    </location>
</feature>
<name>A0A1V4SJV5_RUMHU</name>
<dbReference type="GO" id="GO:0000155">
    <property type="term" value="F:phosphorelay sensor kinase activity"/>
    <property type="evidence" value="ECO:0007669"/>
    <property type="project" value="InterPro"/>
</dbReference>
<keyword evidence="2" id="KW-0902">Two-component regulatory system</keyword>
<keyword evidence="1 5" id="KW-0418">Kinase</keyword>
<dbReference type="Pfam" id="PF02518">
    <property type="entry name" value="HATPase_c"/>
    <property type="match status" value="1"/>
</dbReference>
<evidence type="ECO:0000256" key="1">
    <source>
        <dbReference type="ARBA" id="ARBA00022777"/>
    </source>
</evidence>
<dbReference type="SUPFAM" id="SSF55874">
    <property type="entry name" value="ATPase domain of HSP90 chaperone/DNA topoisomerase II/histidine kinase"/>
    <property type="match status" value="1"/>
</dbReference>
<feature type="transmembrane region" description="Helical" evidence="3">
    <location>
        <begin position="400"/>
        <end position="423"/>
    </location>
</feature>